<dbReference type="Pfam" id="PF06996">
    <property type="entry name" value="T6SS_TssG"/>
    <property type="match status" value="1"/>
</dbReference>
<dbReference type="NCBIfam" id="TIGR03347">
    <property type="entry name" value="VI_chp_1"/>
    <property type="match status" value="1"/>
</dbReference>
<dbReference type="RefSeq" id="WP_193184433.1">
    <property type="nucleotide sequence ID" value="NZ_JACVXA010000052.1"/>
</dbReference>
<evidence type="ECO:0000313" key="1">
    <source>
        <dbReference type="EMBL" id="MBE3639605.1"/>
    </source>
</evidence>
<gene>
    <name evidence="1" type="primary">tssG</name>
    <name evidence="1" type="ORF">ICN82_15500</name>
</gene>
<dbReference type="AlphaFoldDB" id="A0A8J6ZBB1"/>
<proteinExistence type="predicted"/>
<dbReference type="Proteomes" id="UP000609121">
    <property type="component" value="Unassembled WGS sequence"/>
</dbReference>
<protein>
    <submittedName>
        <fullName evidence="1">Type VI secretion system baseplate subunit TssG</fullName>
    </submittedName>
</protein>
<dbReference type="PANTHER" id="PTHR35564:SF4">
    <property type="entry name" value="CYTOPLASMIC PROTEIN"/>
    <property type="match status" value="1"/>
</dbReference>
<sequence length="344" mass="37036">MAPESREGAADLTHYAQFADDPRSYHILLALRLLEARLQAQAPLGRTRLPSQDGLRLGQDPELAFPASAISGFVPAAEGRPAQLRNLAFGFWGPQGPLPLHLTEYARERLRDHRDPTLAAFADMLTHRMMSLFYRAWAEAQPAPGMDRGTGGGGFEARVAAIAGVAGRAMAGRDALPDLARRHFAGLLSQGPKNAEGLRQLLAAQFGAGVEVEEFRGSWLELSRDDRWQMGRAGLGRGTVIGSRVWSRSAKIRIRLGPLDLAGYCRMLPGGDTLAQLAAAVRSFAGLALDFDLNLVLRREDVPRACLGRETRLGQTSWLGRRRAGGDAGDLVLAPPAAAPIGAI</sequence>
<comment type="caution">
    <text evidence="1">The sequence shown here is derived from an EMBL/GenBank/DDBJ whole genome shotgun (WGS) entry which is preliminary data.</text>
</comment>
<reference evidence="1" key="1">
    <citation type="submission" date="2020-09" db="EMBL/GenBank/DDBJ databases">
        <title>A novel bacterium of genus Mangrovicoccus, isolated from South China Sea.</title>
        <authorList>
            <person name="Huang H."/>
            <person name="Mo K."/>
            <person name="Hu Y."/>
        </authorList>
    </citation>
    <scope>NUCLEOTIDE SEQUENCE</scope>
    <source>
        <strain evidence="1">HB182678</strain>
    </source>
</reference>
<dbReference type="PANTHER" id="PTHR35564">
    <property type="match status" value="1"/>
</dbReference>
<keyword evidence="2" id="KW-1185">Reference proteome</keyword>
<name>A0A8J6ZBB1_9RHOB</name>
<organism evidence="1 2">
    <name type="scientific">Mangrovicoccus algicola</name>
    <dbReference type="NCBI Taxonomy" id="2771008"/>
    <lineage>
        <taxon>Bacteria</taxon>
        <taxon>Pseudomonadati</taxon>
        <taxon>Pseudomonadota</taxon>
        <taxon>Alphaproteobacteria</taxon>
        <taxon>Rhodobacterales</taxon>
        <taxon>Paracoccaceae</taxon>
        <taxon>Mangrovicoccus</taxon>
    </lineage>
</organism>
<evidence type="ECO:0000313" key="2">
    <source>
        <dbReference type="Proteomes" id="UP000609121"/>
    </source>
</evidence>
<dbReference type="EMBL" id="JACVXA010000052">
    <property type="protein sequence ID" value="MBE3639605.1"/>
    <property type="molecule type" value="Genomic_DNA"/>
</dbReference>
<accession>A0A8J6ZBB1</accession>
<dbReference type="InterPro" id="IPR010732">
    <property type="entry name" value="T6SS_TssG-like"/>
</dbReference>